<feature type="chain" id="PRO_5045915279" evidence="1">
    <location>
        <begin position="22"/>
        <end position="182"/>
    </location>
</feature>
<dbReference type="EMBL" id="JAJNOC010000009">
    <property type="protein sequence ID" value="MCD2518793.1"/>
    <property type="molecule type" value="Genomic_DNA"/>
</dbReference>
<name>A0ABS8QB87_9BURK</name>
<organism evidence="3 4">
    <name type="scientific">Massilia phyllostachyos</name>
    <dbReference type="NCBI Taxonomy" id="2898585"/>
    <lineage>
        <taxon>Bacteria</taxon>
        <taxon>Pseudomonadati</taxon>
        <taxon>Pseudomonadota</taxon>
        <taxon>Betaproteobacteria</taxon>
        <taxon>Burkholderiales</taxon>
        <taxon>Oxalobacteraceae</taxon>
        <taxon>Telluria group</taxon>
        <taxon>Massilia</taxon>
    </lineage>
</organism>
<gene>
    <name evidence="3" type="ORF">LQ564_21065</name>
</gene>
<accession>A0ABS8QB87</accession>
<dbReference type="Proteomes" id="UP001179361">
    <property type="component" value="Unassembled WGS sequence"/>
</dbReference>
<dbReference type="Pfam" id="PF09832">
    <property type="entry name" value="DUF2059"/>
    <property type="match status" value="1"/>
</dbReference>
<keyword evidence="1" id="KW-0732">Signal</keyword>
<reference evidence="3" key="1">
    <citation type="submission" date="2021-11" db="EMBL/GenBank/DDBJ databases">
        <title>The complete genome of Massilia sp sp. G4R7.</title>
        <authorList>
            <person name="Liu L."/>
            <person name="Yue J."/>
            <person name="Yuan J."/>
            <person name="Yang F."/>
            <person name="Li L."/>
        </authorList>
    </citation>
    <scope>NUCLEOTIDE SEQUENCE</scope>
    <source>
        <strain evidence="3">G4R7</strain>
    </source>
</reference>
<dbReference type="InterPro" id="IPR018637">
    <property type="entry name" value="DUF2059"/>
</dbReference>
<feature type="signal peptide" evidence="1">
    <location>
        <begin position="1"/>
        <end position="21"/>
    </location>
</feature>
<comment type="caution">
    <text evidence="3">The sequence shown here is derived from an EMBL/GenBank/DDBJ whole genome shotgun (WGS) entry which is preliminary data.</text>
</comment>
<evidence type="ECO:0000259" key="2">
    <source>
        <dbReference type="Pfam" id="PF09832"/>
    </source>
</evidence>
<keyword evidence="4" id="KW-1185">Reference proteome</keyword>
<evidence type="ECO:0000313" key="3">
    <source>
        <dbReference type="EMBL" id="MCD2518793.1"/>
    </source>
</evidence>
<dbReference type="RefSeq" id="WP_231060074.1">
    <property type="nucleotide sequence ID" value="NZ_JAJNOC010000009.1"/>
</dbReference>
<sequence>MKKFVLTLASAAAFVAAPAFAQTAPSANPQAVAATKAMLDAMEIRKNMVVMYSDMQKSLPAMMRQQTGAMIEADTTLNAAQKKDAMAKFEAKLPGLAQAIGKIFSDPALIDEMIDEMVPLYANNYTVDEIKQLTAFYQSPVGRKMMTLMPKLAGESMAIGQRIMNPRIGKLMQDVMQEVQKP</sequence>
<evidence type="ECO:0000256" key="1">
    <source>
        <dbReference type="SAM" id="SignalP"/>
    </source>
</evidence>
<proteinExistence type="predicted"/>
<evidence type="ECO:0000313" key="4">
    <source>
        <dbReference type="Proteomes" id="UP001179361"/>
    </source>
</evidence>
<protein>
    <submittedName>
        <fullName evidence="3">DUF2059 domain-containing protein</fullName>
    </submittedName>
</protein>
<feature type="domain" description="DUF2059" evidence="2">
    <location>
        <begin position="111"/>
        <end position="166"/>
    </location>
</feature>